<dbReference type="VEuPathDB" id="FungiDB:SCHCODRAFT_01166848"/>
<feature type="region of interest" description="Disordered" evidence="1">
    <location>
        <begin position="443"/>
        <end position="496"/>
    </location>
</feature>
<feature type="region of interest" description="Disordered" evidence="1">
    <location>
        <begin position="128"/>
        <end position="154"/>
    </location>
</feature>
<dbReference type="KEGG" id="scm:SCHCO_01166848"/>
<dbReference type="GeneID" id="9584920"/>
<dbReference type="OrthoDB" id="2954746at2759"/>
<gene>
    <name evidence="2" type="ORF">SCHCODRAFT_103958</name>
</gene>
<dbReference type="EMBL" id="GL377302">
    <property type="protein sequence ID" value="EFJ03721.1"/>
    <property type="molecule type" value="Genomic_DNA"/>
</dbReference>
<keyword evidence="3" id="KW-1185">Reference proteome</keyword>
<feature type="region of interest" description="Disordered" evidence="1">
    <location>
        <begin position="1"/>
        <end position="21"/>
    </location>
</feature>
<sequence>MNVSLQTRRRRSFPSSRKSTAIPVNEGSISIVNHLISDRPASLPAKPPEICTQRYASQVSEPLAALDNVQIVEEMPDLRSVDSFGRKRKTIAHSPSQAGQDSPFSVDLSPIIEDIALFPPLMAIPQPAVPPKSGLRRVTPRANDSPESQDEDLLHEDPSIPALLLTFPTPELPHSPILAPQLPFRLPYEDDIRPDSQALALDDKHSLAHGNSVHSECRDETANLSPQQSISQNISPPSPLNVSGRISPQDSLLEEIVSDLIHRHAPNDSPGSRHLLSPSSAPPSPPRCTYCGFGFGYSLALADMSSASVNRSRTSLDVKRSSSRSNLAGPGNRLYASSSSIASFNSAASSVVPLKTEPCDLCAPQWSACKDWYAVRGRRLRDPASQNAKTRTMEKKSRWRWEGKKGKPAVDQASVEHKSQWFSDSMKKSRSVNEFGVMRRPWGSAGQSAPAASGRVDHGATQGGNLSVSGPGDVGRSASMDFKKTQRTSAQSDASVLRRIRRLFITESRSSKPSGGSPPP</sequence>
<feature type="region of interest" description="Disordered" evidence="1">
    <location>
        <begin position="211"/>
        <end position="246"/>
    </location>
</feature>
<dbReference type="HOGENOM" id="CLU_523936_0_0_1"/>
<feature type="non-terminal residue" evidence="2">
    <location>
        <position position="520"/>
    </location>
</feature>
<reference evidence="2 3" key="1">
    <citation type="journal article" date="2010" name="Nat. Biotechnol.">
        <title>Genome sequence of the model mushroom Schizophyllum commune.</title>
        <authorList>
            <person name="Ohm R.A."/>
            <person name="de Jong J.F."/>
            <person name="Lugones L.G."/>
            <person name="Aerts A."/>
            <person name="Kothe E."/>
            <person name="Stajich J.E."/>
            <person name="de Vries R.P."/>
            <person name="Record E."/>
            <person name="Levasseur A."/>
            <person name="Baker S.E."/>
            <person name="Bartholomew K.A."/>
            <person name="Coutinho P.M."/>
            <person name="Erdmann S."/>
            <person name="Fowler T.J."/>
            <person name="Gathman A.C."/>
            <person name="Lombard V."/>
            <person name="Henrissat B."/>
            <person name="Knabe N."/>
            <person name="Kuees U."/>
            <person name="Lilly W.W."/>
            <person name="Lindquist E."/>
            <person name="Lucas S."/>
            <person name="Magnuson J.K."/>
            <person name="Piumi F."/>
            <person name="Raudaskoski M."/>
            <person name="Salamov A."/>
            <person name="Schmutz J."/>
            <person name="Schwarze F.W.M.R."/>
            <person name="vanKuyk P.A."/>
            <person name="Horton J.S."/>
            <person name="Grigoriev I.V."/>
            <person name="Woesten H.A.B."/>
        </authorList>
    </citation>
    <scope>NUCLEOTIDE SEQUENCE [LARGE SCALE GENOMIC DNA]</scope>
    <source>
        <strain evidence="3">H4-8 / FGSC 9210</strain>
    </source>
</reference>
<feature type="compositionally biased region" description="Basic and acidic residues" evidence="1">
    <location>
        <begin position="391"/>
        <end position="405"/>
    </location>
</feature>
<dbReference type="InParanoid" id="D8PQ63"/>
<dbReference type="AlphaFoldDB" id="D8PQ63"/>
<dbReference type="Proteomes" id="UP000007431">
    <property type="component" value="Unassembled WGS sequence"/>
</dbReference>
<evidence type="ECO:0000313" key="2">
    <source>
        <dbReference type="EMBL" id="EFJ03721.1"/>
    </source>
</evidence>
<feature type="compositionally biased region" description="Low complexity" evidence="1">
    <location>
        <begin position="223"/>
        <end position="235"/>
    </location>
</feature>
<accession>D8PQ63</accession>
<name>D8PQ63_SCHCM</name>
<feature type="compositionally biased region" description="Low complexity" evidence="1">
    <location>
        <begin position="443"/>
        <end position="454"/>
    </location>
</feature>
<organism evidence="3">
    <name type="scientific">Schizophyllum commune (strain H4-8 / FGSC 9210)</name>
    <name type="common">Split gill fungus</name>
    <dbReference type="NCBI Taxonomy" id="578458"/>
    <lineage>
        <taxon>Eukaryota</taxon>
        <taxon>Fungi</taxon>
        <taxon>Dikarya</taxon>
        <taxon>Basidiomycota</taxon>
        <taxon>Agaricomycotina</taxon>
        <taxon>Agaricomycetes</taxon>
        <taxon>Agaricomycetidae</taxon>
        <taxon>Agaricales</taxon>
        <taxon>Schizophyllaceae</taxon>
        <taxon>Schizophyllum</taxon>
    </lineage>
</organism>
<feature type="region of interest" description="Disordered" evidence="1">
    <location>
        <begin position="384"/>
        <end position="416"/>
    </location>
</feature>
<protein>
    <submittedName>
        <fullName evidence="2">Uncharacterized protein</fullName>
    </submittedName>
</protein>
<feature type="region of interest" description="Disordered" evidence="1">
    <location>
        <begin position="263"/>
        <end position="283"/>
    </location>
</feature>
<dbReference type="RefSeq" id="XP_003038623.1">
    <property type="nucleotide sequence ID" value="XM_003038577.1"/>
</dbReference>
<proteinExistence type="predicted"/>
<evidence type="ECO:0000256" key="1">
    <source>
        <dbReference type="SAM" id="MobiDB-lite"/>
    </source>
</evidence>
<evidence type="ECO:0000313" key="3">
    <source>
        <dbReference type="Proteomes" id="UP000007431"/>
    </source>
</evidence>